<dbReference type="AlphaFoldDB" id="A0A0C9YA00"/>
<reference evidence="1 2" key="1">
    <citation type="submission" date="2014-04" db="EMBL/GenBank/DDBJ databases">
        <authorList>
            <consortium name="DOE Joint Genome Institute"/>
            <person name="Kuo A."/>
            <person name="Kohler A."/>
            <person name="Nagy L.G."/>
            <person name="Floudas D."/>
            <person name="Copeland A."/>
            <person name="Barry K.W."/>
            <person name="Cichocki N."/>
            <person name="Veneault-Fourrey C."/>
            <person name="LaButti K."/>
            <person name="Lindquist E.A."/>
            <person name="Lipzen A."/>
            <person name="Lundell T."/>
            <person name="Morin E."/>
            <person name="Murat C."/>
            <person name="Sun H."/>
            <person name="Tunlid A."/>
            <person name="Henrissat B."/>
            <person name="Grigoriev I.V."/>
            <person name="Hibbett D.S."/>
            <person name="Martin F."/>
            <person name="Nordberg H.P."/>
            <person name="Cantor M.N."/>
            <person name="Hua S.X."/>
        </authorList>
    </citation>
    <scope>NUCLEOTIDE SEQUENCE [LARGE SCALE GENOMIC DNA]</scope>
    <source>
        <strain evidence="1 2">LaAM-08-1</strain>
    </source>
</reference>
<evidence type="ECO:0000313" key="1">
    <source>
        <dbReference type="EMBL" id="KIK04863.1"/>
    </source>
</evidence>
<proteinExistence type="predicted"/>
<dbReference type="EMBL" id="KN838566">
    <property type="protein sequence ID" value="KIK04863.1"/>
    <property type="molecule type" value="Genomic_DNA"/>
</dbReference>
<name>A0A0C9YA00_9AGAR</name>
<organism evidence="1 2">
    <name type="scientific">Laccaria amethystina LaAM-08-1</name>
    <dbReference type="NCBI Taxonomy" id="1095629"/>
    <lineage>
        <taxon>Eukaryota</taxon>
        <taxon>Fungi</taxon>
        <taxon>Dikarya</taxon>
        <taxon>Basidiomycota</taxon>
        <taxon>Agaricomycotina</taxon>
        <taxon>Agaricomycetes</taxon>
        <taxon>Agaricomycetidae</taxon>
        <taxon>Agaricales</taxon>
        <taxon>Agaricineae</taxon>
        <taxon>Hydnangiaceae</taxon>
        <taxon>Laccaria</taxon>
    </lineage>
</organism>
<protein>
    <submittedName>
        <fullName evidence="1">Unplaced genomic scaffold K443scaffold_31, whole genome shotgun sequence</fullName>
    </submittedName>
</protein>
<reference evidence="2" key="2">
    <citation type="submission" date="2015-01" db="EMBL/GenBank/DDBJ databases">
        <title>Evolutionary Origins and Diversification of the Mycorrhizal Mutualists.</title>
        <authorList>
            <consortium name="DOE Joint Genome Institute"/>
            <consortium name="Mycorrhizal Genomics Consortium"/>
            <person name="Kohler A."/>
            <person name="Kuo A."/>
            <person name="Nagy L.G."/>
            <person name="Floudas D."/>
            <person name="Copeland A."/>
            <person name="Barry K.W."/>
            <person name="Cichocki N."/>
            <person name="Veneault-Fourrey C."/>
            <person name="LaButti K."/>
            <person name="Lindquist E.A."/>
            <person name="Lipzen A."/>
            <person name="Lundell T."/>
            <person name="Morin E."/>
            <person name="Murat C."/>
            <person name="Riley R."/>
            <person name="Ohm R."/>
            <person name="Sun H."/>
            <person name="Tunlid A."/>
            <person name="Henrissat B."/>
            <person name="Grigoriev I.V."/>
            <person name="Hibbett D.S."/>
            <person name="Martin F."/>
        </authorList>
    </citation>
    <scope>NUCLEOTIDE SEQUENCE [LARGE SCALE GENOMIC DNA]</scope>
    <source>
        <strain evidence="2">LaAM-08-1</strain>
    </source>
</reference>
<dbReference type="OrthoDB" id="2745898at2759"/>
<dbReference type="HOGENOM" id="CLU_038953_0_0_1"/>
<dbReference type="Proteomes" id="UP000054477">
    <property type="component" value="Unassembled WGS sequence"/>
</dbReference>
<accession>A0A0C9YA00</accession>
<sequence>MTNSVEIPQDIIDNVIAAVGNDKPSLKQCALVSSSFLLPSRKQLFSSIRFECDDEACQRLHQFFIQNPVIRSFVRRINASYGWGSKLTFDKLLLAILQLPFCHLEELLLSYRFWKVVNWSDFSGELKDALSTLIHSPTFKILHIEYVDNVPISLFLGIDHLTKLVLWSVSFNYSDGEQPSSLTPKGVATMASHTVVDQCVICLFLTDSDPRDIDYPTEAIFLPFMSHLRVLEIHISLALSYSETMSDLAIKLSFLMCSLCASLTSPATLEHLKLNISFDADDNFFDFYSFYRDLHDVWRHLDFIATHPTGSRLQRVDIDITYEFRHDDYVVEPHKDEILEPVLDGLPLLRDKGILFVEAKVRA</sequence>
<gene>
    <name evidence="1" type="ORF">K443DRAFT_646041</name>
</gene>
<evidence type="ECO:0000313" key="2">
    <source>
        <dbReference type="Proteomes" id="UP000054477"/>
    </source>
</evidence>
<keyword evidence="2" id="KW-1185">Reference proteome</keyword>